<dbReference type="AlphaFoldDB" id="A0A3N1D4C6"/>
<name>A0A3N1D4C6_9ACTN</name>
<protein>
    <submittedName>
        <fullName evidence="1">Uncharacterized protein</fullName>
    </submittedName>
</protein>
<dbReference type="OrthoDB" id="9960086at2"/>
<dbReference type="EMBL" id="RJKE01000001">
    <property type="protein sequence ID" value="ROO88381.1"/>
    <property type="molecule type" value="Genomic_DNA"/>
</dbReference>
<evidence type="ECO:0000313" key="2">
    <source>
        <dbReference type="Proteomes" id="UP000272400"/>
    </source>
</evidence>
<dbReference type="Proteomes" id="UP000272400">
    <property type="component" value="Unassembled WGS sequence"/>
</dbReference>
<organism evidence="1 2">
    <name type="scientific">Actinocorallia herbida</name>
    <dbReference type="NCBI Taxonomy" id="58109"/>
    <lineage>
        <taxon>Bacteria</taxon>
        <taxon>Bacillati</taxon>
        <taxon>Actinomycetota</taxon>
        <taxon>Actinomycetes</taxon>
        <taxon>Streptosporangiales</taxon>
        <taxon>Thermomonosporaceae</taxon>
        <taxon>Actinocorallia</taxon>
    </lineage>
</organism>
<comment type="caution">
    <text evidence="1">The sequence shown here is derived from an EMBL/GenBank/DDBJ whole genome shotgun (WGS) entry which is preliminary data.</text>
</comment>
<proteinExistence type="predicted"/>
<accession>A0A3N1D4C6</accession>
<keyword evidence="2" id="KW-1185">Reference proteome</keyword>
<dbReference type="RefSeq" id="WP_123667632.1">
    <property type="nucleotide sequence ID" value="NZ_RJKE01000001.1"/>
</dbReference>
<evidence type="ECO:0000313" key="1">
    <source>
        <dbReference type="EMBL" id="ROO88381.1"/>
    </source>
</evidence>
<sequence length="363" mass="36877">MEAEHTGGADLRREVADLWRLGSRITRPVRDLGRDVTVAAARTGLERALDLPSVRAPVERAAQAAAQRLAVAVAEQAAGQLATAAGANAVTGAAYGVTATALAVAGQAAGHPLSKAARRLALRNPLTRATASTWVGITERAAGSALARTAVDAALDSVTDVVADVVMDVVIEVGPELALEVAESVARHAAGEVAARLVEAGVLPASAVGWAGEVARSEPVRVVVEFAGSAGLADLAGRGAYGAASWAAGTELGRALTEMAEEVARTTLRERMKDSARESVRLAWTGAVGVLRGDPVPATGPVTRATRKITELVVRGPAGEAAAAIAVRVTLRTAPAAVPRLAASAARSSTQRALRLLGPAGDR</sequence>
<gene>
    <name evidence="1" type="ORF">EDD29_6050</name>
</gene>
<reference evidence="1 2" key="1">
    <citation type="submission" date="2018-11" db="EMBL/GenBank/DDBJ databases">
        <title>Sequencing the genomes of 1000 actinobacteria strains.</title>
        <authorList>
            <person name="Klenk H.-P."/>
        </authorList>
    </citation>
    <scope>NUCLEOTIDE SEQUENCE [LARGE SCALE GENOMIC DNA]</scope>
    <source>
        <strain evidence="1 2">DSM 44254</strain>
    </source>
</reference>